<dbReference type="PANTHER" id="PTHR36055">
    <property type="entry name" value="C2H2-LIKE ZINC FINGER PROTEIN"/>
    <property type="match status" value="1"/>
</dbReference>
<evidence type="ECO:0000313" key="2">
    <source>
        <dbReference type="Proteomes" id="UP000636800"/>
    </source>
</evidence>
<organism evidence="1 2">
    <name type="scientific">Vanilla planifolia</name>
    <name type="common">Vanilla</name>
    <dbReference type="NCBI Taxonomy" id="51239"/>
    <lineage>
        <taxon>Eukaryota</taxon>
        <taxon>Viridiplantae</taxon>
        <taxon>Streptophyta</taxon>
        <taxon>Embryophyta</taxon>
        <taxon>Tracheophyta</taxon>
        <taxon>Spermatophyta</taxon>
        <taxon>Magnoliopsida</taxon>
        <taxon>Liliopsida</taxon>
        <taxon>Asparagales</taxon>
        <taxon>Orchidaceae</taxon>
        <taxon>Vanilloideae</taxon>
        <taxon>Vanilleae</taxon>
        <taxon>Vanilla</taxon>
    </lineage>
</organism>
<protein>
    <submittedName>
        <fullName evidence="1">Uncharacterized protein</fullName>
    </submittedName>
</protein>
<dbReference type="Proteomes" id="UP000636800">
    <property type="component" value="Unassembled WGS sequence"/>
</dbReference>
<proteinExistence type="predicted"/>
<gene>
    <name evidence="1" type="ORF">HPP92_028450</name>
</gene>
<name>A0A835P967_VANPL</name>
<dbReference type="AlphaFoldDB" id="A0A835P967"/>
<reference evidence="1 2" key="1">
    <citation type="journal article" date="2020" name="Nat. Food">
        <title>A phased Vanilla planifolia genome enables genetic improvement of flavour and production.</title>
        <authorList>
            <person name="Hasing T."/>
            <person name="Tang H."/>
            <person name="Brym M."/>
            <person name="Khazi F."/>
            <person name="Huang T."/>
            <person name="Chambers A.H."/>
        </authorList>
    </citation>
    <scope>NUCLEOTIDE SEQUENCE [LARGE SCALE GENOMIC DNA]</scope>
    <source>
        <tissue evidence="1">Leaf</tissue>
    </source>
</reference>
<keyword evidence="2" id="KW-1185">Reference proteome</keyword>
<comment type="caution">
    <text evidence="1">The sequence shown here is derived from an EMBL/GenBank/DDBJ whole genome shotgun (WGS) entry which is preliminary data.</text>
</comment>
<evidence type="ECO:0000313" key="1">
    <source>
        <dbReference type="EMBL" id="KAG0447258.1"/>
    </source>
</evidence>
<sequence length="122" mass="13467">MIAVAHHGNCGIGGDEGHRLMINTKKAMYKNKRISISVAYELSGSSVIKALTTWKRRPAILTSLPHLYVKAGLTLLVKAWLADKDIEALRCQKLLVEEEEAAQKEQGAFAPNGWVKKALRAE</sequence>
<dbReference type="PANTHER" id="PTHR36055:SF1">
    <property type="entry name" value="C2H2-LIKE ZINC FINGER PROTEIN"/>
    <property type="match status" value="1"/>
</dbReference>
<dbReference type="EMBL" id="JADCNL010000485">
    <property type="protein sequence ID" value="KAG0447258.1"/>
    <property type="molecule type" value="Genomic_DNA"/>
</dbReference>
<accession>A0A835P967</accession>
<dbReference type="OrthoDB" id="67700at2759"/>
<feature type="non-terminal residue" evidence="1">
    <location>
        <position position="122"/>
    </location>
</feature>